<evidence type="ECO:0000256" key="1">
    <source>
        <dbReference type="SAM" id="SignalP"/>
    </source>
</evidence>
<organism evidence="3 4">
    <name type="scientific">Mucilaginibacter gynuensis</name>
    <dbReference type="NCBI Taxonomy" id="1302236"/>
    <lineage>
        <taxon>Bacteria</taxon>
        <taxon>Pseudomonadati</taxon>
        <taxon>Bacteroidota</taxon>
        <taxon>Sphingobacteriia</taxon>
        <taxon>Sphingobacteriales</taxon>
        <taxon>Sphingobacteriaceae</taxon>
        <taxon>Mucilaginibacter</taxon>
    </lineage>
</organism>
<feature type="signal peptide" evidence="1">
    <location>
        <begin position="1"/>
        <end position="19"/>
    </location>
</feature>
<feature type="chain" id="PRO_5046655928" evidence="1">
    <location>
        <begin position="20"/>
        <end position="193"/>
    </location>
</feature>
<name>A0ABP8GUB0_9SPHI</name>
<proteinExistence type="predicted"/>
<sequence>MKKLSSMMMIALAALAFQACNNSAKDSKETADSVNEVKDTTTTGATGIAVDEGDAKFTTTAASDGMAEIALAKLAQEKSTNTDVKSFAAMMITDHEKAAAELSAIAETKNITLPSAPTEEQQKMQADLTAKKGADFDKAYIDGMVKAHENAVSLFDDASKNCKDADLKAFATKTLPTLKAHETHVKSVQKKLK</sequence>
<dbReference type="PANTHER" id="PTHR38593:SF1">
    <property type="entry name" value="BLR2558 PROTEIN"/>
    <property type="match status" value="1"/>
</dbReference>
<reference evidence="4" key="1">
    <citation type="journal article" date="2019" name="Int. J. Syst. Evol. Microbiol.">
        <title>The Global Catalogue of Microorganisms (GCM) 10K type strain sequencing project: providing services to taxonomists for standard genome sequencing and annotation.</title>
        <authorList>
            <consortium name="The Broad Institute Genomics Platform"/>
            <consortium name="The Broad Institute Genome Sequencing Center for Infectious Disease"/>
            <person name="Wu L."/>
            <person name="Ma J."/>
        </authorList>
    </citation>
    <scope>NUCLEOTIDE SEQUENCE [LARGE SCALE GENOMIC DNA]</scope>
    <source>
        <strain evidence="4">JCM 17705</strain>
    </source>
</reference>
<dbReference type="InterPro" id="IPR012347">
    <property type="entry name" value="Ferritin-like"/>
</dbReference>
<dbReference type="InterPro" id="IPR025419">
    <property type="entry name" value="DUF4142"/>
</dbReference>
<evidence type="ECO:0000313" key="3">
    <source>
        <dbReference type="EMBL" id="GAA4329981.1"/>
    </source>
</evidence>
<dbReference type="RefSeq" id="WP_345212429.1">
    <property type="nucleotide sequence ID" value="NZ_BAABFT010000009.1"/>
</dbReference>
<dbReference type="Pfam" id="PF13628">
    <property type="entry name" value="DUF4142"/>
    <property type="match status" value="1"/>
</dbReference>
<dbReference type="PROSITE" id="PS51257">
    <property type="entry name" value="PROKAR_LIPOPROTEIN"/>
    <property type="match status" value="1"/>
</dbReference>
<comment type="caution">
    <text evidence="3">The sequence shown here is derived from an EMBL/GenBank/DDBJ whole genome shotgun (WGS) entry which is preliminary data.</text>
</comment>
<dbReference type="EMBL" id="BAABFT010000009">
    <property type="protein sequence ID" value="GAA4329981.1"/>
    <property type="molecule type" value="Genomic_DNA"/>
</dbReference>
<evidence type="ECO:0000313" key="4">
    <source>
        <dbReference type="Proteomes" id="UP001500582"/>
    </source>
</evidence>
<dbReference type="Proteomes" id="UP001500582">
    <property type="component" value="Unassembled WGS sequence"/>
</dbReference>
<accession>A0ABP8GUB0</accession>
<gene>
    <name evidence="3" type="ORF">GCM10023149_34970</name>
</gene>
<keyword evidence="1" id="KW-0732">Signal</keyword>
<protein>
    <submittedName>
        <fullName evidence="3">DUF4142 domain-containing protein</fullName>
    </submittedName>
</protein>
<evidence type="ECO:0000259" key="2">
    <source>
        <dbReference type="Pfam" id="PF13628"/>
    </source>
</evidence>
<dbReference type="Gene3D" id="1.20.1260.10">
    <property type="match status" value="1"/>
</dbReference>
<feature type="domain" description="DUF4142" evidence="2">
    <location>
        <begin position="54"/>
        <end position="187"/>
    </location>
</feature>
<dbReference type="PANTHER" id="PTHR38593">
    <property type="entry name" value="BLR2558 PROTEIN"/>
    <property type="match status" value="1"/>
</dbReference>
<keyword evidence="4" id="KW-1185">Reference proteome</keyword>